<accession>A0ACD5C536</accession>
<evidence type="ECO:0000313" key="2">
    <source>
        <dbReference type="Proteomes" id="UP001485301"/>
    </source>
</evidence>
<reference evidence="1" key="1">
    <citation type="submission" date="2024-04" db="EMBL/GenBank/DDBJ databases">
        <title>Complete genome sequence of Sphingobacterium thalpophiium BAA-1094.</title>
        <authorList>
            <person name="Adaikpoh B.I."/>
        </authorList>
    </citation>
    <scope>NUCLEOTIDE SEQUENCE</scope>
    <source>
        <strain evidence="1">BAA-1094</strain>
    </source>
</reference>
<proteinExistence type="predicted"/>
<keyword evidence="2" id="KW-1185">Reference proteome</keyword>
<sequence length="85" mass="9667">MTKTKIYKDIPVILTTETEQLFDFELVESGQVGQYAKISSEGYELIIGEDLSYLDGDMPEKWRQPAVQKLLALVRDDNKTIGDLN</sequence>
<gene>
    <name evidence="1" type="ORF">AACH28_05530</name>
</gene>
<name>A0ACD5C536_9SPHI</name>
<dbReference type="Proteomes" id="UP001485301">
    <property type="component" value="Chromosome"/>
</dbReference>
<protein>
    <submittedName>
        <fullName evidence="1">Uncharacterized protein</fullName>
    </submittedName>
</protein>
<evidence type="ECO:0000313" key="1">
    <source>
        <dbReference type="EMBL" id="WZN56998.1"/>
    </source>
</evidence>
<organism evidence="1 2">
    <name type="scientific">Sphingobacterium thalpophilum</name>
    <dbReference type="NCBI Taxonomy" id="259"/>
    <lineage>
        <taxon>Bacteria</taxon>
        <taxon>Pseudomonadati</taxon>
        <taxon>Bacteroidota</taxon>
        <taxon>Sphingobacteriia</taxon>
        <taxon>Sphingobacteriales</taxon>
        <taxon>Sphingobacteriaceae</taxon>
        <taxon>Sphingobacterium</taxon>
    </lineage>
</organism>
<dbReference type="EMBL" id="CP151087">
    <property type="protein sequence ID" value="WZN56998.1"/>
    <property type="molecule type" value="Genomic_DNA"/>
</dbReference>